<keyword evidence="2" id="KW-0378">Hydrolase</keyword>
<evidence type="ECO:0000313" key="2">
    <source>
        <dbReference type="EMBL" id="PTW39742.1"/>
    </source>
</evidence>
<dbReference type="Proteomes" id="UP000244037">
    <property type="component" value="Unassembled WGS sequence"/>
</dbReference>
<keyword evidence="3" id="KW-1185">Reference proteome</keyword>
<dbReference type="EMBL" id="QAYC01000026">
    <property type="protein sequence ID" value="PTW39742.1"/>
    <property type="molecule type" value="Genomic_DNA"/>
</dbReference>
<keyword evidence="2" id="KW-0540">Nuclease</keyword>
<evidence type="ECO:0000259" key="1">
    <source>
        <dbReference type="Pfam" id="PF15648"/>
    </source>
</evidence>
<name>A0A8E2VGM9_9RHOB</name>
<reference evidence="2 3" key="1">
    <citation type="submission" date="2018-04" db="EMBL/GenBank/DDBJ databases">
        <title>Genomic Encyclopedia of Archaeal and Bacterial Type Strains, Phase II (KMG-II): from individual species to whole genera.</title>
        <authorList>
            <person name="Goeker M."/>
        </authorList>
    </citation>
    <scope>NUCLEOTIDE SEQUENCE [LARGE SCALE GENOMIC DNA]</scope>
    <source>
        <strain evidence="2 3">DSM 19783</strain>
    </source>
</reference>
<evidence type="ECO:0000313" key="3">
    <source>
        <dbReference type="Proteomes" id="UP000244037"/>
    </source>
</evidence>
<gene>
    <name evidence="2" type="ORF">C8N38_1263</name>
</gene>
<dbReference type="Pfam" id="PF15648">
    <property type="entry name" value="Tox-REase-5"/>
    <property type="match status" value="1"/>
</dbReference>
<dbReference type="GO" id="GO:0004519">
    <property type="term" value="F:endonuclease activity"/>
    <property type="evidence" value="ECO:0007669"/>
    <property type="project" value="UniProtKB-KW"/>
</dbReference>
<comment type="caution">
    <text evidence="2">The sequence shown here is derived from an EMBL/GenBank/DDBJ whole genome shotgun (WGS) entry which is preliminary data.</text>
</comment>
<protein>
    <submittedName>
        <fullName evidence="2">Restriction endonuclease fold toxin 5 of polymorphic toxin system</fullName>
    </submittedName>
</protein>
<keyword evidence="2" id="KW-0255">Endonuclease</keyword>
<accession>A0A8E2VGM9</accession>
<feature type="domain" description="Tox-REase-5" evidence="1">
    <location>
        <begin position="2"/>
        <end position="89"/>
    </location>
</feature>
<sequence length="119" mass="13668">MIEEWAWGGVNFDGLSPAECHLWEAKHGYDNFLVQRDWSADGGPELADWAVRAGVAQTVFEPMIREARRQHMLVSQHYGKVELTWVFSNMTTRLYVGALLLQRVTGWYHDMQVRPFGGS</sequence>
<organism evidence="2 3">
    <name type="scientific">Rhodovulum kholense</name>
    <dbReference type="NCBI Taxonomy" id="453584"/>
    <lineage>
        <taxon>Bacteria</taxon>
        <taxon>Pseudomonadati</taxon>
        <taxon>Pseudomonadota</taxon>
        <taxon>Alphaproteobacteria</taxon>
        <taxon>Rhodobacterales</taxon>
        <taxon>Paracoccaceae</taxon>
        <taxon>Rhodovulum</taxon>
    </lineage>
</organism>
<proteinExistence type="predicted"/>
<dbReference type="InterPro" id="IPR028904">
    <property type="entry name" value="Tox-REase-5_dom"/>
</dbReference>
<dbReference type="AlphaFoldDB" id="A0A8E2VGM9"/>